<comment type="function">
    <text evidence="2">Functions as a ribosomal silencing factor. Interacts with ribosomal protein uL14 (rplN), blocking formation of intersubunit bridge B8. Prevents association of the 30S and 50S ribosomal subunits and the formation of functional ribosomes, thus repressing translation.</text>
</comment>
<dbReference type="Gene3D" id="3.30.460.10">
    <property type="entry name" value="Beta Polymerase, domain 2"/>
    <property type="match status" value="1"/>
</dbReference>
<evidence type="ECO:0000313" key="4">
    <source>
        <dbReference type="EMBL" id="NMK39303.1"/>
    </source>
</evidence>
<keyword evidence="2" id="KW-0963">Cytoplasm</keyword>
<dbReference type="EMBL" id="JABBJH010000010">
    <property type="protein sequence ID" value="NMK39303.1"/>
    <property type="molecule type" value="Genomic_DNA"/>
</dbReference>
<comment type="similarity">
    <text evidence="1 2">Belongs to the Iojap/RsfS family.</text>
</comment>
<dbReference type="GO" id="GO:0042256">
    <property type="term" value="P:cytosolic ribosome assembly"/>
    <property type="evidence" value="ECO:0007669"/>
    <property type="project" value="UniProtKB-UniRule"/>
</dbReference>
<evidence type="ECO:0000313" key="5">
    <source>
        <dbReference type="Proteomes" id="UP000238358"/>
    </source>
</evidence>
<keyword evidence="2" id="KW-0810">Translation regulation</keyword>
<name>A0A1M6MUZ9_MEGEL</name>
<dbReference type="GeneID" id="97492388"/>
<dbReference type="AlphaFoldDB" id="A0A1M6MUZ9"/>
<protein>
    <recommendedName>
        <fullName evidence="2">Ribosomal silencing factor RsfS</fullName>
    </recommendedName>
</protein>
<organism evidence="4 6">
    <name type="scientific">Megasphaera elsdenii</name>
    <dbReference type="NCBI Taxonomy" id="907"/>
    <lineage>
        <taxon>Bacteria</taxon>
        <taxon>Bacillati</taxon>
        <taxon>Bacillota</taxon>
        <taxon>Negativicutes</taxon>
        <taxon>Veillonellales</taxon>
        <taxon>Veillonellaceae</taxon>
        <taxon>Megasphaera</taxon>
    </lineage>
</organism>
<evidence type="ECO:0000313" key="6">
    <source>
        <dbReference type="Proteomes" id="UP000536773"/>
    </source>
</evidence>
<dbReference type="OrthoDB" id="9793681at2"/>
<gene>
    <name evidence="2 4" type="primary">rsfS</name>
    <name evidence="3" type="ORF">C6Y28_09105</name>
    <name evidence="4" type="ORF">HG933_07920</name>
</gene>
<reference evidence="3 5" key="1">
    <citation type="journal article" date="2018" name="Genome Announc.">
        <title>Complete genomes of two Megasphaera elsdenii strains, NCIMB 702410 and ATCC 25940.</title>
        <authorList>
            <person name="Hatmaker E.A."/>
            <person name="O'Dell K."/>
            <person name="Riley L.A."/>
            <person name="Klingeman D.M."/>
            <person name="Guss A.M."/>
        </authorList>
    </citation>
    <scope>NUCLEOTIDE SEQUENCE [LARGE SCALE GENOMIC DNA]</scope>
    <source>
        <strain evidence="3 5">NCIMB702410</strain>
    </source>
</reference>
<proteinExistence type="inferred from homology"/>
<dbReference type="Proteomes" id="UP000238358">
    <property type="component" value="Chromosome"/>
</dbReference>
<evidence type="ECO:0000313" key="3">
    <source>
        <dbReference type="EMBL" id="AVO27759.1"/>
    </source>
</evidence>
<comment type="subunit">
    <text evidence="2">Interacts with ribosomal protein uL14 (rplN).</text>
</comment>
<dbReference type="EMBL" id="CP027569">
    <property type="protein sequence ID" value="AVO27759.1"/>
    <property type="molecule type" value="Genomic_DNA"/>
</dbReference>
<accession>A0A1M6MUZ9</accession>
<dbReference type="InterPro" id="IPR004394">
    <property type="entry name" value="Iojap/RsfS/C7orf30"/>
</dbReference>
<comment type="subcellular location">
    <subcellularLocation>
        <location evidence="2">Cytoplasm</location>
    </subcellularLocation>
</comment>
<dbReference type="InterPro" id="IPR043519">
    <property type="entry name" value="NT_sf"/>
</dbReference>
<evidence type="ECO:0000256" key="2">
    <source>
        <dbReference type="HAMAP-Rule" id="MF_01477"/>
    </source>
</evidence>
<dbReference type="Proteomes" id="UP000536773">
    <property type="component" value="Unassembled WGS sequence"/>
</dbReference>
<dbReference type="NCBIfam" id="TIGR00090">
    <property type="entry name" value="rsfS_iojap_ybeB"/>
    <property type="match status" value="1"/>
</dbReference>
<dbReference type="GO" id="GO:0005737">
    <property type="term" value="C:cytoplasm"/>
    <property type="evidence" value="ECO:0007669"/>
    <property type="project" value="UniProtKB-SubCell"/>
</dbReference>
<evidence type="ECO:0000256" key="1">
    <source>
        <dbReference type="ARBA" id="ARBA00010574"/>
    </source>
</evidence>
<dbReference type="PANTHER" id="PTHR21043:SF0">
    <property type="entry name" value="MITOCHONDRIAL ASSEMBLY OF RIBOSOMAL LARGE SUBUNIT PROTEIN 1"/>
    <property type="match status" value="1"/>
</dbReference>
<keyword evidence="2" id="KW-0678">Repressor</keyword>
<dbReference type="GO" id="GO:0017148">
    <property type="term" value="P:negative regulation of translation"/>
    <property type="evidence" value="ECO:0007669"/>
    <property type="project" value="UniProtKB-UniRule"/>
</dbReference>
<dbReference type="SUPFAM" id="SSF81301">
    <property type="entry name" value="Nucleotidyltransferase"/>
    <property type="match status" value="1"/>
</dbReference>
<dbReference type="GO" id="GO:0043023">
    <property type="term" value="F:ribosomal large subunit binding"/>
    <property type="evidence" value="ECO:0007669"/>
    <property type="project" value="TreeGrafter"/>
</dbReference>
<dbReference type="HAMAP" id="MF_01477">
    <property type="entry name" value="Iojap_RsfS"/>
    <property type="match status" value="1"/>
</dbReference>
<dbReference type="PANTHER" id="PTHR21043">
    <property type="entry name" value="IOJAP SUPERFAMILY ORTHOLOG"/>
    <property type="match status" value="1"/>
</dbReference>
<sequence length="127" mass="14630">MPITMKAAKAEQPKELKSYEIACKAADDKKAWDIVTLDMSDSSLMADYFVICSARNNRQSQSIADNIEEQMEKNGYDVRHVEGYREGKWILIDAGEVIAHVFVEQDRQYYDLENLWCDAPRIAYEGE</sequence>
<dbReference type="Pfam" id="PF02410">
    <property type="entry name" value="RsfS"/>
    <property type="match status" value="1"/>
</dbReference>
<reference evidence="4 6" key="2">
    <citation type="submission" date="2020-04" db="EMBL/GenBank/DDBJ databases">
        <authorList>
            <person name="Hitch T.C.A."/>
            <person name="Wylensek D."/>
            <person name="Clavel T."/>
        </authorList>
    </citation>
    <scope>NUCLEOTIDE SEQUENCE [LARGE SCALE GENOMIC DNA]</scope>
    <source>
        <strain evidence="4 6">WCA-386-APC-2A</strain>
    </source>
</reference>
<dbReference type="RefSeq" id="WP_014017001.1">
    <property type="nucleotide sequence ID" value="NZ_AP031433.1"/>
</dbReference>
<dbReference type="GO" id="GO:0090071">
    <property type="term" value="P:negative regulation of ribosome biogenesis"/>
    <property type="evidence" value="ECO:0007669"/>
    <property type="project" value="UniProtKB-UniRule"/>
</dbReference>